<proteinExistence type="predicted"/>
<dbReference type="InterPro" id="IPR016181">
    <property type="entry name" value="Acyl_CoA_acyltransferase"/>
</dbReference>
<dbReference type="EC" id="2.3.1.-" evidence="2"/>
<feature type="domain" description="N-acetyltransferase" evidence="1">
    <location>
        <begin position="9"/>
        <end position="151"/>
    </location>
</feature>
<accession>A0ABW5LSA7</accession>
<evidence type="ECO:0000313" key="2">
    <source>
        <dbReference type="EMBL" id="MFD2567136.1"/>
    </source>
</evidence>
<comment type="caution">
    <text evidence="2">The sequence shown here is derived from an EMBL/GenBank/DDBJ whole genome shotgun (WGS) entry which is preliminary data.</text>
</comment>
<name>A0ABW5LSA7_9FLAO</name>
<reference evidence="3" key="1">
    <citation type="journal article" date="2019" name="Int. J. Syst. Evol. Microbiol.">
        <title>The Global Catalogue of Microorganisms (GCM) 10K type strain sequencing project: providing services to taxonomists for standard genome sequencing and annotation.</title>
        <authorList>
            <consortium name="The Broad Institute Genomics Platform"/>
            <consortium name="The Broad Institute Genome Sequencing Center for Infectious Disease"/>
            <person name="Wu L."/>
            <person name="Ma J."/>
        </authorList>
    </citation>
    <scope>NUCLEOTIDE SEQUENCE [LARGE SCALE GENOMIC DNA]</scope>
    <source>
        <strain evidence="3">KCTC 52127</strain>
    </source>
</reference>
<dbReference type="InterPro" id="IPR000182">
    <property type="entry name" value="GNAT_dom"/>
</dbReference>
<dbReference type="SUPFAM" id="SSF55729">
    <property type="entry name" value="Acyl-CoA N-acyltransferases (Nat)"/>
    <property type="match status" value="1"/>
</dbReference>
<evidence type="ECO:0000259" key="1">
    <source>
        <dbReference type="PROSITE" id="PS51186"/>
    </source>
</evidence>
<organism evidence="2 3">
    <name type="scientific">Pseudotenacibaculum haliotis</name>
    <dbReference type="NCBI Taxonomy" id="1862138"/>
    <lineage>
        <taxon>Bacteria</taxon>
        <taxon>Pseudomonadati</taxon>
        <taxon>Bacteroidota</taxon>
        <taxon>Flavobacteriia</taxon>
        <taxon>Flavobacteriales</taxon>
        <taxon>Flavobacteriaceae</taxon>
        <taxon>Pseudotenacibaculum</taxon>
    </lineage>
</organism>
<dbReference type="GO" id="GO:0016746">
    <property type="term" value="F:acyltransferase activity"/>
    <property type="evidence" value="ECO:0007669"/>
    <property type="project" value="UniProtKB-KW"/>
</dbReference>
<sequence length="151" mass="17865">MVENKFTYQTISGVPEQKVLDELLHLYDVLFDDARLDFFVDRINTKEDLVTILCYHNNVLVGFKLGYKYDQITLYSWVGGVLPEYRKQGIAQKLMELQHQCAKEKEYKKVRTKSMNRFKPMIILNLKNGFDIIQVYTNDSKQTKIIFEKNL</sequence>
<protein>
    <submittedName>
        <fullName evidence="2">GNAT family N-acetyltransferase</fullName>
        <ecNumber evidence="2">2.3.1.-</ecNumber>
    </submittedName>
</protein>
<gene>
    <name evidence="2" type="ORF">ACFSRZ_07105</name>
</gene>
<dbReference type="Pfam" id="PF00583">
    <property type="entry name" value="Acetyltransf_1"/>
    <property type="match status" value="1"/>
</dbReference>
<dbReference type="EMBL" id="JBHULH010000003">
    <property type="protein sequence ID" value="MFD2567136.1"/>
    <property type="molecule type" value="Genomic_DNA"/>
</dbReference>
<dbReference type="CDD" id="cd04301">
    <property type="entry name" value="NAT_SF"/>
    <property type="match status" value="1"/>
</dbReference>
<keyword evidence="2" id="KW-0808">Transferase</keyword>
<dbReference type="PROSITE" id="PS51186">
    <property type="entry name" value="GNAT"/>
    <property type="match status" value="1"/>
</dbReference>
<dbReference type="Gene3D" id="3.40.630.30">
    <property type="match status" value="1"/>
</dbReference>
<dbReference type="Proteomes" id="UP001597508">
    <property type="component" value="Unassembled WGS sequence"/>
</dbReference>
<evidence type="ECO:0000313" key="3">
    <source>
        <dbReference type="Proteomes" id="UP001597508"/>
    </source>
</evidence>
<keyword evidence="3" id="KW-1185">Reference proteome</keyword>
<keyword evidence="2" id="KW-0012">Acyltransferase</keyword>
<dbReference type="RefSeq" id="WP_379665845.1">
    <property type="nucleotide sequence ID" value="NZ_JBHULH010000003.1"/>
</dbReference>